<evidence type="ECO:0000313" key="1">
    <source>
        <dbReference type="EMBL" id="VYU63902.1"/>
    </source>
</evidence>
<organism evidence="1">
    <name type="scientific">Clostridium tertium</name>
    <dbReference type="NCBI Taxonomy" id="1559"/>
    <lineage>
        <taxon>Bacteria</taxon>
        <taxon>Bacillati</taxon>
        <taxon>Bacillota</taxon>
        <taxon>Clostridia</taxon>
        <taxon>Eubacteriales</taxon>
        <taxon>Clostridiaceae</taxon>
        <taxon>Clostridium</taxon>
    </lineage>
</organism>
<name>A0A6N3GHV3_9CLOT</name>
<gene>
    <name evidence="1" type="ORF">CTLFYP3_03249</name>
</gene>
<reference evidence="1" key="1">
    <citation type="submission" date="2019-11" db="EMBL/GenBank/DDBJ databases">
        <authorList>
            <person name="Feng L."/>
        </authorList>
    </citation>
    <scope>NUCLEOTIDE SEQUENCE</scope>
    <source>
        <strain evidence="1">CTertiumLFYP3</strain>
    </source>
</reference>
<proteinExistence type="predicted"/>
<dbReference type="EMBL" id="CACRTO010000048">
    <property type="protein sequence ID" value="VYU63902.1"/>
    <property type="molecule type" value="Genomic_DNA"/>
</dbReference>
<protein>
    <submittedName>
        <fullName evidence="1">Uncharacterized protein</fullName>
    </submittedName>
</protein>
<sequence>MRFPVRKIKYEVLSSSALSKTCVFFENWITMPFFRGNLRKSIS</sequence>
<dbReference type="AlphaFoldDB" id="A0A6N3GHV3"/>
<accession>A0A6N3GHV3</accession>